<dbReference type="Proteomes" id="UP001620514">
    <property type="component" value="Unassembled WGS sequence"/>
</dbReference>
<sequence length="60" mass="6596">MPFVQVIRGLQMSASTAAMVSEHAVRYIDWLLEGSMQASQRPSNMTNFPALPSMFAASYA</sequence>
<gene>
    <name evidence="1" type="ORF">ABH943_006136</name>
</gene>
<reference evidence="1 2" key="2">
    <citation type="submission" date="2024-11" db="EMBL/GenBank/DDBJ databases">
        <title>Using genomics to understand microbial adaptation to soil warming.</title>
        <authorList>
            <person name="Deangelis K.M. PhD."/>
        </authorList>
    </citation>
    <scope>NUCLEOTIDE SEQUENCE [LARGE SCALE GENOMIC DNA]</scope>
    <source>
        <strain evidence="1 2">GAS97</strain>
    </source>
</reference>
<name>A0ABW8MQY4_9BURK</name>
<evidence type="ECO:0000313" key="2">
    <source>
        <dbReference type="Proteomes" id="UP001620514"/>
    </source>
</evidence>
<keyword evidence="2" id="KW-1185">Reference proteome</keyword>
<accession>A0ABW8MQY4</accession>
<organism evidence="1 2">
    <name type="scientific">Caballeronia udeis</name>
    <dbReference type="NCBI Taxonomy" id="1232866"/>
    <lineage>
        <taxon>Bacteria</taxon>
        <taxon>Pseudomonadati</taxon>
        <taxon>Pseudomonadota</taxon>
        <taxon>Betaproteobacteria</taxon>
        <taxon>Burkholderiales</taxon>
        <taxon>Burkholderiaceae</taxon>
        <taxon>Caballeronia</taxon>
    </lineage>
</organism>
<dbReference type="EMBL" id="JBIYDN010000023">
    <property type="protein sequence ID" value="MFK4446104.1"/>
    <property type="molecule type" value="Genomic_DNA"/>
</dbReference>
<proteinExistence type="predicted"/>
<protein>
    <recommendedName>
        <fullName evidence="3">LysR family transcriptional regulator</fullName>
    </recommendedName>
</protein>
<evidence type="ECO:0008006" key="3">
    <source>
        <dbReference type="Google" id="ProtNLM"/>
    </source>
</evidence>
<comment type="caution">
    <text evidence="1">The sequence shown here is derived from an EMBL/GenBank/DDBJ whole genome shotgun (WGS) entry which is preliminary data.</text>
</comment>
<evidence type="ECO:0000313" key="1">
    <source>
        <dbReference type="EMBL" id="MFK4446104.1"/>
    </source>
</evidence>
<reference evidence="1 2" key="1">
    <citation type="submission" date="2024-10" db="EMBL/GenBank/DDBJ databases">
        <authorList>
            <person name="Deangelis K."/>
            <person name="Huntemann M."/>
            <person name="Clum A."/>
            <person name="Wang J."/>
            <person name="Palaniappan K."/>
            <person name="Ritter S."/>
            <person name="Chen I.-M."/>
            <person name="Stamatis D."/>
            <person name="Reddy T."/>
            <person name="O'Malley R."/>
            <person name="Daum C."/>
            <person name="Ng V."/>
            <person name="Ivanova N."/>
            <person name="Kyrpides N."/>
            <person name="Woyke T."/>
        </authorList>
    </citation>
    <scope>NUCLEOTIDE SEQUENCE [LARGE SCALE GENOMIC DNA]</scope>
    <source>
        <strain evidence="1 2">GAS97</strain>
    </source>
</reference>